<keyword evidence="1" id="KW-1133">Transmembrane helix</keyword>
<dbReference type="AlphaFoldDB" id="A0A1T4RP34"/>
<dbReference type="EMBL" id="FUWU01000082">
    <property type="protein sequence ID" value="SKA17637.1"/>
    <property type="molecule type" value="Genomic_DNA"/>
</dbReference>
<name>A0A1T4RP34_9BACT</name>
<protein>
    <submittedName>
        <fullName evidence="2">Uncharacterized protein</fullName>
    </submittedName>
</protein>
<keyword evidence="1" id="KW-0812">Transmembrane</keyword>
<dbReference type="Proteomes" id="UP000190449">
    <property type="component" value="Unassembled WGS sequence"/>
</dbReference>
<keyword evidence="1" id="KW-0472">Membrane</keyword>
<evidence type="ECO:0000256" key="1">
    <source>
        <dbReference type="SAM" id="Phobius"/>
    </source>
</evidence>
<sequence length="47" mass="5350">MDAIDFSTKAVKFSIYALGTAFGIAVLAFSLFDILRDMFGELFRRRK</sequence>
<proteinExistence type="predicted"/>
<evidence type="ECO:0000313" key="3">
    <source>
        <dbReference type="EMBL" id="SKA21920.1"/>
    </source>
</evidence>
<gene>
    <name evidence="2" type="ORF">SAMN02745108_02795</name>
    <name evidence="3" type="ORF">SAMN02745108_02928</name>
</gene>
<evidence type="ECO:0000313" key="2">
    <source>
        <dbReference type="EMBL" id="SKA17637.1"/>
    </source>
</evidence>
<feature type="transmembrane region" description="Helical" evidence="1">
    <location>
        <begin position="15"/>
        <end position="35"/>
    </location>
</feature>
<organism evidence="2 4">
    <name type="scientific">Fibrobacter intestinalis</name>
    <dbReference type="NCBI Taxonomy" id="28122"/>
    <lineage>
        <taxon>Bacteria</taxon>
        <taxon>Pseudomonadati</taxon>
        <taxon>Fibrobacterota</taxon>
        <taxon>Fibrobacteria</taxon>
        <taxon>Fibrobacterales</taxon>
        <taxon>Fibrobacteraceae</taxon>
        <taxon>Fibrobacter</taxon>
    </lineage>
</organism>
<accession>A0A1T4RP34</accession>
<evidence type="ECO:0000313" key="4">
    <source>
        <dbReference type="Proteomes" id="UP000190449"/>
    </source>
</evidence>
<reference evidence="2 4" key="1">
    <citation type="submission" date="2017-02" db="EMBL/GenBank/DDBJ databases">
        <authorList>
            <person name="Peterson S.W."/>
        </authorList>
    </citation>
    <scope>NUCLEOTIDE SEQUENCE [LARGE SCALE GENOMIC DNA]</scope>
    <source>
        <strain evidence="2 4">ATCC 43854</strain>
    </source>
</reference>
<dbReference type="EMBL" id="FUWU01000100">
    <property type="protein sequence ID" value="SKA21920.1"/>
    <property type="molecule type" value="Genomic_DNA"/>
</dbReference>